<gene>
    <name evidence="1" type="ORF">DXH95_00360</name>
</gene>
<dbReference type="OrthoDB" id="4760165at2"/>
<dbReference type="AlphaFoldDB" id="A0A371BEL7"/>
<dbReference type="InterPro" id="IPR016516">
    <property type="entry name" value="UCP07580"/>
</dbReference>
<evidence type="ECO:0000313" key="2">
    <source>
        <dbReference type="Proteomes" id="UP000263833"/>
    </source>
</evidence>
<dbReference type="Pfam" id="PF10118">
    <property type="entry name" value="Metal_hydrol"/>
    <property type="match status" value="1"/>
</dbReference>
<keyword evidence="2" id="KW-1185">Reference proteome</keyword>
<keyword evidence="1" id="KW-0378">Hydrolase</keyword>
<dbReference type="EMBL" id="QRGP01000001">
    <property type="protein sequence ID" value="RDV05948.1"/>
    <property type="molecule type" value="Genomic_DNA"/>
</dbReference>
<sequence>MDQIDSLSVVATLPSGKQGTQRMHVRQFRGKPAQQAARHWVRGDMFATAFLNALSVVFPRGEAFMIEALRPWKDRADGQLAQDIATFITQEAAHSREHVGFNKAIIDAGYDIEALDRAIKQFVSFFSGCGEVTKLGATMCIEHLTAIVAAEILKNREHLEGTDLELRKLWLWHAVEEVEHKAVAFDVWMFATREWSGARRWLTRGALLLAVSLSFFVNRTRGQVELLQQDGLSKPKAWWQCIRHGFAKGAIGRNVMAPWAEFFRPGFHPNHIDDRELLVRGENMLAAIKLVTEGSAGDVVRTVPALSEKLAVNA</sequence>
<accession>A0A371BEL7</accession>
<name>A0A371BEL7_9SPHN</name>
<comment type="caution">
    <text evidence="1">The sequence shown here is derived from an EMBL/GenBank/DDBJ whole genome shotgun (WGS) entry which is preliminary data.</text>
</comment>
<proteinExistence type="predicted"/>
<dbReference type="PANTHER" id="PTHR39456:SF1">
    <property type="entry name" value="METAL-DEPENDENT HYDROLASE"/>
    <property type="match status" value="1"/>
</dbReference>
<dbReference type="PANTHER" id="PTHR39456">
    <property type="entry name" value="METAL-DEPENDENT HYDROLASE"/>
    <property type="match status" value="1"/>
</dbReference>
<dbReference type="GO" id="GO:0016787">
    <property type="term" value="F:hydrolase activity"/>
    <property type="evidence" value="ECO:0007669"/>
    <property type="project" value="UniProtKB-KW"/>
</dbReference>
<evidence type="ECO:0000313" key="1">
    <source>
        <dbReference type="EMBL" id="RDV05948.1"/>
    </source>
</evidence>
<organism evidence="1 2">
    <name type="scientific">Sphingorhabdus pulchriflava</name>
    <dbReference type="NCBI Taxonomy" id="2292257"/>
    <lineage>
        <taxon>Bacteria</taxon>
        <taxon>Pseudomonadati</taxon>
        <taxon>Pseudomonadota</taxon>
        <taxon>Alphaproteobacteria</taxon>
        <taxon>Sphingomonadales</taxon>
        <taxon>Sphingomonadaceae</taxon>
        <taxon>Sphingorhabdus</taxon>
    </lineage>
</organism>
<dbReference type="Proteomes" id="UP000263833">
    <property type="component" value="Unassembled WGS sequence"/>
</dbReference>
<protein>
    <submittedName>
        <fullName evidence="1">Metal-dependent hydrolase</fullName>
    </submittedName>
</protein>
<reference evidence="2" key="1">
    <citation type="submission" date="2018-08" db="EMBL/GenBank/DDBJ databases">
        <authorList>
            <person name="Kim S.-J."/>
            <person name="Jung G.-Y."/>
        </authorList>
    </citation>
    <scope>NUCLEOTIDE SEQUENCE [LARGE SCALE GENOMIC DNA]</scope>
    <source>
        <strain evidence="2">GY_G</strain>
    </source>
</reference>